<evidence type="ECO:0000259" key="9">
    <source>
        <dbReference type="Pfam" id="PF01551"/>
    </source>
</evidence>
<dbReference type="InterPro" id="IPR011055">
    <property type="entry name" value="Dup_hybrid_motif"/>
</dbReference>
<dbReference type="Gene3D" id="2.70.70.10">
    <property type="entry name" value="Glucose Permease (Domain IIA)"/>
    <property type="match status" value="1"/>
</dbReference>
<dbReference type="RefSeq" id="WP_207041630.1">
    <property type="nucleotide sequence ID" value="NZ_JAFLNC010000001.1"/>
</dbReference>
<gene>
    <name evidence="10" type="ORF">J0X12_02190</name>
</gene>
<feature type="coiled-coil region" evidence="7">
    <location>
        <begin position="42"/>
        <end position="104"/>
    </location>
</feature>
<sequence>MLRPEFSSFSPRRYLRRFACGLLGLSLLLPVAPVEASPDQDLEKLRKALAESENRQESFTSQLNDLSGEIRVLKQRLVTAGRNLTLLDQNLVDVEDRLDQIRQVENDTLQNLSKRNADLAVMLSALINLSRQPEGTLMGNPSGLVNSLRASSLLQSILPKLKKEADQLSIQLDTLASLRAQYDAERKEFSSLREQRTAEQEKLDQLLNEKRAAQKKISTASLAEQQRLQKLTANVRDTETLMLRLEEDKARQKAAEEARLQREIAEKEKQALAEQKAAEKQKSQEEIKIRPIVSPKLASIGPARHFTEAKGLLPLPVGGRIVTKYDESDQAGNKKGIVIETRPEAAVISPFDGQIAFAGPFRHYGLLLIIDHGDGYHTLLSGMGSIDGTVGQLLLAGEPVGQMKKSSKENPKLYMELRNNGAPIDPVPWLMAANRKVSG</sequence>
<keyword evidence="3" id="KW-0479">Metal-binding</keyword>
<evidence type="ECO:0000256" key="5">
    <source>
        <dbReference type="ARBA" id="ARBA00022833"/>
    </source>
</evidence>
<feature type="signal peptide" evidence="8">
    <location>
        <begin position="1"/>
        <end position="36"/>
    </location>
</feature>
<keyword evidence="2" id="KW-0645">Protease</keyword>
<dbReference type="EMBL" id="JAFLNC010000001">
    <property type="protein sequence ID" value="MBO0332405.1"/>
    <property type="molecule type" value="Genomic_DNA"/>
</dbReference>
<keyword evidence="5" id="KW-0862">Zinc</keyword>
<dbReference type="CDD" id="cd12797">
    <property type="entry name" value="M23_peptidase"/>
    <property type="match status" value="1"/>
</dbReference>
<proteinExistence type="predicted"/>
<feature type="coiled-coil region" evidence="7">
    <location>
        <begin position="175"/>
        <end position="285"/>
    </location>
</feature>
<evidence type="ECO:0000256" key="3">
    <source>
        <dbReference type="ARBA" id="ARBA00022723"/>
    </source>
</evidence>
<keyword evidence="7" id="KW-0175">Coiled coil</keyword>
<evidence type="ECO:0000313" key="11">
    <source>
        <dbReference type="Proteomes" id="UP000664761"/>
    </source>
</evidence>
<dbReference type="PANTHER" id="PTHR21666:SF288">
    <property type="entry name" value="CELL DIVISION PROTEIN YTFB"/>
    <property type="match status" value="1"/>
</dbReference>
<feature type="domain" description="M23ase beta-sheet core" evidence="9">
    <location>
        <begin position="334"/>
        <end position="426"/>
    </location>
</feature>
<keyword evidence="8" id="KW-0732">Signal</keyword>
<evidence type="ECO:0000256" key="2">
    <source>
        <dbReference type="ARBA" id="ARBA00022670"/>
    </source>
</evidence>
<evidence type="ECO:0000256" key="1">
    <source>
        <dbReference type="ARBA" id="ARBA00001947"/>
    </source>
</evidence>
<dbReference type="Proteomes" id="UP000664761">
    <property type="component" value="Unassembled WGS sequence"/>
</dbReference>
<comment type="caution">
    <text evidence="10">The sequence shown here is derived from an EMBL/GenBank/DDBJ whole genome shotgun (WGS) entry which is preliminary data.</text>
</comment>
<dbReference type="Pfam" id="PF01551">
    <property type="entry name" value="Peptidase_M23"/>
    <property type="match status" value="1"/>
</dbReference>
<keyword evidence="11" id="KW-1185">Reference proteome</keyword>
<comment type="cofactor">
    <cofactor evidence="1">
        <name>Zn(2+)</name>
        <dbReference type="ChEBI" id="CHEBI:29105"/>
    </cofactor>
</comment>
<reference evidence="10 11" key="1">
    <citation type="submission" date="2021-03" db="EMBL/GenBank/DDBJ databases">
        <title>Sneathiella sp. CAU 1612 isolated from Kang Won-do.</title>
        <authorList>
            <person name="Kim W."/>
        </authorList>
    </citation>
    <scope>NUCLEOTIDE SEQUENCE [LARGE SCALE GENOMIC DNA]</scope>
    <source>
        <strain evidence="10 11">CAU 1612</strain>
    </source>
</reference>
<accession>A0ABS3F1M0</accession>
<dbReference type="SUPFAM" id="SSF51261">
    <property type="entry name" value="Duplicated hybrid motif"/>
    <property type="match status" value="1"/>
</dbReference>
<dbReference type="InterPro" id="IPR050570">
    <property type="entry name" value="Cell_wall_metabolism_enzyme"/>
</dbReference>
<dbReference type="InterPro" id="IPR016047">
    <property type="entry name" value="M23ase_b-sheet_dom"/>
</dbReference>
<evidence type="ECO:0000256" key="6">
    <source>
        <dbReference type="ARBA" id="ARBA00023049"/>
    </source>
</evidence>
<evidence type="ECO:0000313" key="10">
    <source>
        <dbReference type="EMBL" id="MBO0332405.1"/>
    </source>
</evidence>
<evidence type="ECO:0000256" key="7">
    <source>
        <dbReference type="SAM" id="Coils"/>
    </source>
</evidence>
<organism evidence="10 11">
    <name type="scientific">Sneathiella sedimenti</name>
    <dbReference type="NCBI Taxonomy" id="2816034"/>
    <lineage>
        <taxon>Bacteria</taxon>
        <taxon>Pseudomonadati</taxon>
        <taxon>Pseudomonadota</taxon>
        <taxon>Alphaproteobacteria</taxon>
        <taxon>Sneathiellales</taxon>
        <taxon>Sneathiellaceae</taxon>
        <taxon>Sneathiella</taxon>
    </lineage>
</organism>
<keyword evidence="6" id="KW-0482">Metalloprotease</keyword>
<keyword evidence="4" id="KW-0378">Hydrolase</keyword>
<evidence type="ECO:0000256" key="4">
    <source>
        <dbReference type="ARBA" id="ARBA00022801"/>
    </source>
</evidence>
<protein>
    <submittedName>
        <fullName evidence="10">Peptidoglycan DD-metalloendopeptidase family protein</fullName>
    </submittedName>
</protein>
<evidence type="ECO:0000256" key="8">
    <source>
        <dbReference type="SAM" id="SignalP"/>
    </source>
</evidence>
<feature type="chain" id="PRO_5045913315" evidence="8">
    <location>
        <begin position="37"/>
        <end position="439"/>
    </location>
</feature>
<dbReference type="PANTHER" id="PTHR21666">
    <property type="entry name" value="PEPTIDASE-RELATED"/>
    <property type="match status" value="1"/>
</dbReference>
<name>A0ABS3F1M0_9PROT</name>